<name>A0A662DGE3_UNCAE</name>
<organism evidence="1 2">
    <name type="scientific">Aerophobetes bacterium</name>
    <dbReference type="NCBI Taxonomy" id="2030807"/>
    <lineage>
        <taxon>Bacteria</taxon>
        <taxon>Candidatus Aerophobota</taxon>
    </lineage>
</organism>
<dbReference type="PANTHER" id="PTHR30289:SF1">
    <property type="entry name" value="PEBP (PHOSPHATIDYLETHANOLAMINE-BINDING PROTEIN) FAMILY PROTEIN"/>
    <property type="match status" value="1"/>
</dbReference>
<sequence length="183" mass="20131">MGKVESLSFHVLTLQKKVEENKKGSKEKAVWEIRSSAFKEGGFIPKKFTADGENISPPLSWSQPPKGTKSIALIVEDPDAPIGIFTHWIIYNIPPAIRELPAGIPKKRVLKSIGGAKQGKNDFGKIGYGGPSPPPGPPHRYIFKIYALKETLDLSPGVRRGEFLKAIQNKQIKVATLMGKYGR</sequence>
<comment type="caution">
    <text evidence="1">The sequence shown here is derived from an EMBL/GenBank/DDBJ whole genome shotgun (WGS) entry which is preliminary data.</text>
</comment>
<evidence type="ECO:0000313" key="2">
    <source>
        <dbReference type="Proteomes" id="UP000267654"/>
    </source>
</evidence>
<dbReference type="Gene3D" id="3.90.280.10">
    <property type="entry name" value="PEBP-like"/>
    <property type="match status" value="1"/>
</dbReference>
<dbReference type="EMBL" id="QMQB01000081">
    <property type="protein sequence ID" value="RLE13577.1"/>
    <property type="molecule type" value="Genomic_DNA"/>
</dbReference>
<dbReference type="CDD" id="cd00865">
    <property type="entry name" value="PEBP_bact_arch"/>
    <property type="match status" value="1"/>
</dbReference>
<accession>A0A662DGE3</accession>
<evidence type="ECO:0000313" key="1">
    <source>
        <dbReference type="EMBL" id="RLE13577.1"/>
    </source>
</evidence>
<dbReference type="NCBIfam" id="TIGR00481">
    <property type="entry name" value="YbhB/YbcL family Raf kinase inhibitor-like protein"/>
    <property type="match status" value="1"/>
</dbReference>
<dbReference type="PANTHER" id="PTHR30289">
    <property type="entry name" value="UNCHARACTERIZED PROTEIN YBCL-RELATED"/>
    <property type="match status" value="1"/>
</dbReference>
<dbReference type="SUPFAM" id="SSF49777">
    <property type="entry name" value="PEBP-like"/>
    <property type="match status" value="1"/>
</dbReference>
<dbReference type="Pfam" id="PF01161">
    <property type="entry name" value="PBP"/>
    <property type="match status" value="1"/>
</dbReference>
<gene>
    <name evidence="1" type="ORF">DRI96_02775</name>
</gene>
<proteinExistence type="predicted"/>
<dbReference type="AlphaFoldDB" id="A0A662DGE3"/>
<dbReference type="Proteomes" id="UP000267654">
    <property type="component" value="Unassembled WGS sequence"/>
</dbReference>
<dbReference type="InterPro" id="IPR008914">
    <property type="entry name" value="PEBP"/>
</dbReference>
<dbReference type="InterPro" id="IPR005247">
    <property type="entry name" value="YbhB_YbcL/LppC-like"/>
</dbReference>
<reference evidence="1 2" key="1">
    <citation type="submission" date="2018-06" db="EMBL/GenBank/DDBJ databases">
        <title>Extensive metabolic versatility and redundancy in microbially diverse, dynamic hydrothermal sediments.</title>
        <authorList>
            <person name="Dombrowski N."/>
            <person name="Teske A."/>
            <person name="Baker B.J."/>
        </authorList>
    </citation>
    <scope>NUCLEOTIDE SEQUENCE [LARGE SCALE GENOMIC DNA]</scope>
    <source>
        <strain evidence="1">B19_G9</strain>
    </source>
</reference>
<dbReference type="InterPro" id="IPR036610">
    <property type="entry name" value="PEBP-like_sf"/>
</dbReference>
<protein>
    <submittedName>
        <fullName evidence="1">YbhB/YbcL family Raf kinase inhibitor-like protein</fullName>
    </submittedName>
</protein>